<dbReference type="InterPro" id="IPR001789">
    <property type="entry name" value="Sig_transdc_resp-reg_receiver"/>
</dbReference>
<proteinExistence type="predicted"/>
<evidence type="ECO:0000256" key="1">
    <source>
        <dbReference type="PROSITE-ProRule" id="PRU00169"/>
    </source>
</evidence>
<dbReference type="SUPFAM" id="SSF52172">
    <property type="entry name" value="CheY-like"/>
    <property type="match status" value="1"/>
</dbReference>
<dbReference type="PANTHER" id="PTHR44520:SF1">
    <property type="entry name" value="TWO-COMPONENT SYSTEM REGULATORY PROTEIN"/>
    <property type="match status" value="1"/>
</dbReference>
<gene>
    <name evidence="3" type="ORF">ACFVKH_06005</name>
</gene>
<dbReference type="CDD" id="cd17557">
    <property type="entry name" value="REC_Rcp-like"/>
    <property type="match status" value="1"/>
</dbReference>
<dbReference type="InterPro" id="IPR052893">
    <property type="entry name" value="TCS_response_regulator"/>
</dbReference>
<keyword evidence="4" id="KW-1185">Reference proteome</keyword>
<name>A0ABW6ICD0_9CYAN</name>
<evidence type="ECO:0000313" key="4">
    <source>
        <dbReference type="Proteomes" id="UP001600165"/>
    </source>
</evidence>
<dbReference type="RefSeq" id="WP_377962982.1">
    <property type="nucleotide sequence ID" value="NZ_JBHZOL010000036.1"/>
</dbReference>
<evidence type="ECO:0000313" key="3">
    <source>
        <dbReference type="EMBL" id="MFE4105821.1"/>
    </source>
</evidence>
<dbReference type="PROSITE" id="PS50110">
    <property type="entry name" value="RESPONSE_REGULATORY"/>
    <property type="match status" value="1"/>
</dbReference>
<evidence type="ECO:0000259" key="2">
    <source>
        <dbReference type="PROSITE" id="PS50110"/>
    </source>
</evidence>
<protein>
    <submittedName>
        <fullName evidence="3">Response regulator</fullName>
    </submittedName>
</protein>
<keyword evidence="1" id="KW-0597">Phosphoprotein</keyword>
<feature type="modified residue" description="4-aspartylphosphate" evidence="1">
    <location>
        <position position="69"/>
    </location>
</feature>
<dbReference type="SMART" id="SM00448">
    <property type="entry name" value="REC"/>
    <property type="match status" value="1"/>
</dbReference>
<dbReference type="Pfam" id="PF00072">
    <property type="entry name" value="Response_reg"/>
    <property type="match status" value="1"/>
</dbReference>
<feature type="domain" description="Response regulatory" evidence="2">
    <location>
        <begin position="8"/>
        <end position="136"/>
    </location>
</feature>
<dbReference type="InterPro" id="IPR011006">
    <property type="entry name" value="CheY-like_superfamily"/>
</dbReference>
<dbReference type="EMBL" id="JBHZOL010000036">
    <property type="protein sequence ID" value="MFE4105821.1"/>
    <property type="molecule type" value="Genomic_DNA"/>
</dbReference>
<dbReference type="Proteomes" id="UP001600165">
    <property type="component" value="Unassembled WGS sequence"/>
</dbReference>
<sequence>MMNLSEYGILLVEDSSTDILFIQRAFKQANIVNPVRIVRDGDEAVDYLAGQNGYGDRNKYPLPALILLDLKLPRRDGLEVLGWLKQQPGIKRIPVVVLTSSREDTDIDRAYDIGVSSYLVKPVELPALNKLVKRIDAYWLQTNEFPNIATAG</sequence>
<dbReference type="Gene3D" id="3.40.50.2300">
    <property type="match status" value="1"/>
</dbReference>
<comment type="caution">
    <text evidence="3">The sequence shown here is derived from an EMBL/GenBank/DDBJ whole genome shotgun (WGS) entry which is preliminary data.</text>
</comment>
<reference evidence="3 4" key="1">
    <citation type="submission" date="2024-10" db="EMBL/GenBank/DDBJ databases">
        <authorList>
            <person name="Ratan Roy A."/>
            <person name="Morales Sandoval P.H."/>
            <person name="De Los Santos Villalobos S."/>
            <person name="Chakraborty S."/>
            <person name="Mukherjee J."/>
        </authorList>
    </citation>
    <scope>NUCLEOTIDE SEQUENCE [LARGE SCALE GENOMIC DNA]</scope>
    <source>
        <strain evidence="3 4">S1</strain>
    </source>
</reference>
<dbReference type="PANTHER" id="PTHR44520">
    <property type="entry name" value="RESPONSE REGULATOR RCP1-RELATED"/>
    <property type="match status" value="1"/>
</dbReference>
<accession>A0ABW6ICD0</accession>
<organism evidence="3 4">
    <name type="scientific">Almyronema epifaneia S1</name>
    <dbReference type="NCBI Taxonomy" id="2991925"/>
    <lineage>
        <taxon>Bacteria</taxon>
        <taxon>Bacillati</taxon>
        <taxon>Cyanobacteriota</taxon>
        <taxon>Cyanophyceae</taxon>
        <taxon>Nodosilineales</taxon>
        <taxon>Nodosilineaceae</taxon>
        <taxon>Almyronema</taxon>
        <taxon>Almyronema epifaneia</taxon>
    </lineage>
</organism>